<dbReference type="AlphaFoldDB" id="A0A4Z2IFZ4"/>
<proteinExistence type="predicted"/>
<name>A0A4Z2IFZ4_9TELE</name>
<accession>A0A4Z2IFZ4</accession>
<gene>
    <name evidence="2" type="ORF">EYF80_012903</name>
</gene>
<sequence length="234" mass="24294">MRQDALADRGVEASRESGPAAFCQMSSGAARGSGGRSPSTGSGAGSSGRRSSSPPPALPFATTSPPPRVTSTPLPLLPVVSRFSAPSSFSPRRRSSPLPGSCGPMRGVLSAAGRKEDESAASGEETTGSEEIIMSWVVFSARGRRFFPDGGGGSSRGKESKEEKLLEERGNGEPLLATEGRRVDGAGPQVVIGRCRGAPGGVLARPRGLRTLLLGDGVLKHTLINCEKRKKKDR</sequence>
<organism evidence="2 3">
    <name type="scientific">Liparis tanakae</name>
    <name type="common">Tanaka's snailfish</name>
    <dbReference type="NCBI Taxonomy" id="230148"/>
    <lineage>
        <taxon>Eukaryota</taxon>
        <taxon>Metazoa</taxon>
        <taxon>Chordata</taxon>
        <taxon>Craniata</taxon>
        <taxon>Vertebrata</taxon>
        <taxon>Euteleostomi</taxon>
        <taxon>Actinopterygii</taxon>
        <taxon>Neopterygii</taxon>
        <taxon>Teleostei</taxon>
        <taxon>Neoteleostei</taxon>
        <taxon>Acanthomorphata</taxon>
        <taxon>Eupercaria</taxon>
        <taxon>Perciformes</taxon>
        <taxon>Cottioidei</taxon>
        <taxon>Cottales</taxon>
        <taxon>Liparidae</taxon>
        <taxon>Liparis</taxon>
    </lineage>
</organism>
<feature type="compositionally biased region" description="Basic and acidic residues" evidence="1">
    <location>
        <begin position="156"/>
        <end position="168"/>
    </location>
</feature>
<feature type="compositionally biased region" description="Low complexity" evidence="1">
    <location>
        <begin position="69"/>
        <end position="90"/>
    </location>
</feature>
<evidence type="ECO:0000256" key="1">
    <source>
        <dbReference type="SAM" id="MobiDB-lite"/>
    </source>
</evidence>
<feature type="compositionally biased region" description="Pro residues" evidence="1">
    <location>
        <begin position="53"/>
        <end position="68"/>
    </location>
</feature>
<protein>
    <submittedName>
        <fullName evidence="2">Uncharacterized protein</fullName>
    </submittedName>
</protein>
<evidence type="ECO:0000313" key="2">
    <source>
        <dbReference type="EMBL" id="TNN76850.1"/>
    </source>
</evidence>
<reference evidence="2 3" key="1">
    <citation type="submission" date="2019-03" db="EMBL/GenBank/DDBJ databases">
        <title>First draft genome of Liparis tanakae, snailfish: a comprehensive survey of snailfish specific genes.</title>
        <authorList>
            <person name="Kim W."/>
            <person name="Song I."/>
            <person name="Jeong J.-H."/>
            <person name="Kim D."/>
            <person name="Kim S."/>
            <person name="Ryu S."/>
            <person name="Song J.Y."/>
            <person name="Lee S.K."/>
        </authorList>
    </citation>
    <scope>NUCLEOTIDE SEQUENCE [LARGE SCALE GENOMIC DNA]</scope>
    <source>
        <tissue evidence="2">Muscle</tissue>
    </source>
</reference>
<feature type="compositionally biased region" description="Basic and acidic residues" evidence="1">
    <location>
        <begin position="1"/>
        <end position="15"/>
    </location>
</feature>
<dbReference type="Proteomes" id="UP000314294">
    <property type="component" value="Unassembled WGS sequence"/>
</dbReference>
<feature type="region of interest" description="Disordered" evidence="1">
    <location>
        <begin position="147"/>
        <end position="168"/>
    </location>
</feature>
<comment type="caution">
    <text evidence="2">The sequence shown here is derived from an EMBL/GenBank/DDBJ whole genome shotgun (WGS) entry which is preliminary data.</text>
</comment>
<dbReference type="EMBL" id="SRLO01000089">
    <property type="protein sequence ID" value="TNN76850.1"/>
    <property type="molecule type" value="Genomic_DNA"/>
</dbReference>
<feature type="region of interest" description="Disordered" evidence="1">
    <location>
        <begin position="1"/>
        <end position="128"/>
    </location>
</feature>
<feature type="compositionally biased region" description="Low complexity" evidence="1">
    <location>
        <begin position="26"/>
        <end position="52"/>
    </location>
</feature>
<evidence type="ECO:0000313" key="3">
    <source>
        <dbReference type="Proteomes" id="UP000314294"/>
    </source>
</evidence>
<keyword evidence="3" id="KW-1185">Reference proteome</keyword>